<evidence type="ECO:0008006" key="3">
    <source>
        <dbReference type="Google" id="ProtNLM"/>
    </source>
</evidence>
<protein>
    <recommendedName>
        <fullName evidence="3">Poly [ADP-ribose] polymerase</fullName>
    </recommendedName>
</protein>
<dbReference type="PANTHER" id="PTHR45740">
    <property type="entry name" value="POLY [ADP-RIBOSE] POLYMERASE"/>
    <property type="match status" value="1"/>
</dbReference>
<dbReference type="InterPro" id="IPR051712">
    <property type="entry name" value="ARTD-AVP"/>
</dbReference>
<reference evidence="1 2" key="1">
    <citation type="submission" date="2023-01" db="EMBL/GenBank/DDBJ databases">
        <authorList>
            <person name="Whitehead M."/>
        </authorList>
    </citation>
    <scope>NUCLEOTIDE SEQUENCE [LARGE SCALE GENOMIC DNA]</scope>
</reference>
<evidence type="ECO:0000313" key="2">
    <source>
        <dbReference type="Proteomes" id="UP001160148"/>
    </source>
</evidence>
<keyword evidence="2" id="KW-1185">Reference proteome</keyword>
<gene>
    <name evidence="1" type="ORF">MEUPH1_LOCUS23633</name>
</gene>
<dbReference type="GO" id="GO:1990404">
    <property type="term" value="F:NAD+-protein mono-ADP-ribosyltransferase activity"/>
    <property type="evidence" value="ECO:0007669"/>
    <property type="project" value="TreeGrafter"/>
</dbReference>
<sequence>MDSKASKKKVSESEDFTKHAAYLLKLDYPNSRFNKCDARDGPQLVNVSRERYELLSSRIHQTFANCNISEIRQVYAPHMYAIYKLRYEEMKLIVHQSKVKKKNLYHVTTEDRALESLESGLDWRRTRRAKFGCGVSFSDDADYANFYSDNSAGGRRVIMICSVLVRKTYDIPEGDNGDSLIVPPGCADTTVSHNGRVYVKYNDNDFYPKYFVYYTRTSENMTESKYFRGNTRRARSMGLVGSMRAMNLY</sequence>
<evidence type="ECO:0000313" key="1">
    <source>
        <dbReference type="EMBL" id="CAI6369389.1"/>
    </source>
</evidence>
<proteinExistence type="predicted"/>
<dbReference type="Gene3D" id="3.90.228.10">
    <property type="match status" value="1"/>
</dbReference>
<dbReference type="PANTHER" id="PTHR45740:SF2">
    <property type="entry name" value="POLY [ADP-RIBOSE] POLYMERASE"/>
    <property type="match status" value="1"/>
</dbReference>
<dbReference type="AlphaFoldDB" id="A0AAV0XLE5"/>
<dbReference type="Proteomes" id="UP001160148">
    <property type="component" value="Unassembled WGS sequence"/>
</dbReference>
<comment type="caution">
    <text evidence="1">The sequence shown here is derived from an EMBL/GenBank/DDBJ whole genome shotgun (WGS) entry which is preliminary data.</text>
</comment>
<dbReference type="GO" id="GO:0005634">
    <property type="term" value="C:nucleus"/>
    <property type="evidence" value="ECO:0007669"/>
    <property type="project" value="TreeGrafter"/>
</dbReference>
<dbReference type="EMBL" id="CARXXK010000005">
    <property type="protein sequence ID" value="CAI6369389.1"/>
    <property type="molecule type" value="Genomic_DNA"/>
</dbReference>
<dbReference type="GO" id="GO:0003950">
    <property type="term" value="F:NAD+ poly-ADP-ribosyltransferase activity"/>
    <property type="evidence" value="ECO:0007669"/>
    <property type="project" value="TreeGrafter"/>
</dbReference>
<dbReference type="SUPFAM" id="SSF56399">
    <property type="entry name" value="ADP-ribosylation"/>
    <property type="match status" value="1"/>
</dbReference>
<name>A0AAV0XLE5_9HEMI</name>
<accession>A0AAV0XLE5</accession>
<organism evidence="1 2">
    <name type="scientific">Macrosiphum euphorbiae</name>
    <name type="common">potato aphid</name>
    <dbReference type="NCBI Taxonomy" id="13131"/>
    <lineage>
        <taxon>Eukaryota</taxon>
        <taxon>Metazoa</taxon>
        <taxon>Ecdysozoa</taxon>
        <taxon>Arthropoda</taxon>
        <taxon>Hexapoda</taxon>
        <taxon>Insecta</taxon>
        <taxon>Pterygota</taxon>
        <taxon>Neoptera</taxon>
        <taxon>Paraneoptera</taxon>
        <taxon>Hemiptera</taxon>
        <taxon>Sternorrhyncha</taxon>
        <taxon>Aphidomorpha</taxon>
        <taxon>Aphidoidea</taxon>
        <taxon>Aphididae</taxon>
        <taxon>Macrosiphini</taxon>
        <taxon>Macrosiphum</taxon>
    </lineage>
</organism>